<dbReference type="RefSeq" id="WP_144853381.1">
    <property type="nucleotide sequence ID" value="NZ_VNJI01000050.1"/>
</dbReference>
<comment type="caution">
    <text evidence="2">The sequence shown here is derived from an EMBL/GenBank/DDBJ whole genome shotgun (WGS) entry which is preliminary data.</text>
</comment>
<feature type="transmembrane region" description="Helical" evidence="1">
    <location>
        <begin position="190"/>
        <end position="210"/>
    </location>
</feature>
<gene>
    <name evidence="2" type="ORF">FPZ49_28000</name>
</gene>
<dbReference type="OrthoDB" id="2674937at2"/>
<evidence type="ECO:0000256" key="1">
    <source>
        <dbReference type="SAM" id="Phobius"/>
    </source>
</evidence>
<sequence length="216" mass="25425">MANIIELTIFFSLFWTSFCILGLSLFRMKVLSFVTQIALSLVPLVYISTLLQLYKVTYLSALIQPIAASICLYLIFRFRLLHAILIVVFVYCIQVFFEFFTTFAFKFFSMQSTLEYLQSEEFRLAYAIVVLNIILSYILQKYRFGFSFVNTRSKEPIAAVKLNQRMIFWVITSFVMLAVANLTVFFFSHYVILADTIIALLWLALFRLSYRREMEY</sequence>
<keyword evidence="1" id="KW-1133">Transmembrane helix</keyword>
<feature type="transmembrane region" description="Helical" evidence="1">
    <location>
        <begin position="33"/>
        <end position="51"/>
    </location>
</feature>
<feature type="transmembrane region" description="Helical" evidence="1">
    <location>
        <begin position="6"/>
        <end position="26"/>
    </location>
</feature>
<keyword evidence="3" id="KW-1185">Reference proteome</keyword>
<feature type="transmembrane region" description="Helical" evidence="1">
    <location>
        <begin position="166"/>
        <end position="184"/>
    </location>
</feature>
<feature type="transmembrane region" description="Helical" evidence="1">
    <location>
        <begin position="83"/>
        <end position="105"/>
    </location>
</feature>
<evidence type="ECO:0000313" key="2">
    <source>
        <dbReference type="EMBL" id="TVY06692.1"/>
    </source>
</evidence>
<dbReference type="AlphaFoldDB" id="A0A559K3H7"/>
<dbReference type="Proteomes" id="UP000317036">
    <property type="component" value="Unassembled WGS sequence"/>
</dbReference>
<organism evidence="2 3">
    <name type="scientific">Paenibacillus cremeus</name>
    <dbReference type="NCBI Taxonomy" id="2163881"/>
    <lineage>
        <taxon>Bacteria</taxon>
        <taxon>Bacillati</taxon>
        <taxon>Bacillota</taxon>
        <taxon>Bacilli</taxon>
        <taxon>Bacillales</taxon>
        <taxon>Paenibacillaceae</taxon>
        <taxon>Paenibacillus</taxon>
    </lineage>
</organism>
<keyword evidence="1" id="KW-0472">Membrane</keyword>
<evidence type="ECO:0000313" key="3">
    <source>
        <dbReference type="Proteomes" id="UP000317036"/>
    </source>
</evidence>
<name>A0A559K3H7_9BACL</name>
<reference evidence="2 3" key="1">
    <citation type="submission" date="2019-07" db="EMBL/GenBank/DDBJ databases">
        <authorList>
            <person name="Kim J."/>
        </authorList>
    </citation>
    <scope>NUCLEOTIDE SEQUENCE [LARGE SCALE GENOMIC DNA]</scope>
    <source>
        <strain evidence="2 3">JC52</strain>
    </source>
</reference>
<protein>
    <submittedName>
        <fullName evidence="2">Uncharacterized protein</fullName>
    </submittedName>
</protein>
<feature type="transmembrane region" description="Helical" evidence="1">
    <location>
        <begin position="57"/>
        <end position="76"/>
    </location>
</feature>
<keyword evidence="1" id="KW-0812">Transmembrane</keyword>
<feature type="transmembrane region" description="Helical" evidence="1">
    <location>
        <begin position="125"/>
        <end position="145"/>
    </location>
</feature>
<proteinExistence type="predicted"/>
<accession>A0A559K3H7</accession>
<dbReference type="EMBL" id="VNJI01000050">
    <property type="protein sequence ID" value="TVY06692.1"/>
    <property type="molecule type" value="Genomic_DNA"/>
</dbReference>